<evidence type="ECO:0008006" key="2">
    <source>
        <dbReference type="Google" id="ProtNLM"/>
    </source>
</evidence>
<dbReference type="SUPFAM" id="SSF56091">
    <property type="entry name" value="DNA ligase/mRNA capping enzyme, catalytic domain"/>
    <property type="match status" value="1"/>
</dbReference>
<accession>A0A7M2QLT3</accession>
<dbReference type="AlphaFoldDB" id="A0A7M2QLT3"/>
<organism evidence="1">
    <name type="scientific">feces metagenome</name>
    <dbReference type="NCBI Taxonomy" id="1861841"/>
    <lineage>
        <taxon>unclassified sequences</taxon>
        <taxon>metagenomes</taxon>
        <taxon>organismal metagenomes</taxon>
    </lineage>
</organism>
<dbReference type="Gene3D" id="3.30.470.30">
    <property type="entry name" value="DNA ligase/mRNA capping enzyme"/>
    <property type="match status" value="1"/>
</dbReference>
<sequence>MAYEYNQAPKEFDAQSAAFKKKHGNVDNLTDHIGQIKYDGVFCFINTDTMEARSRTGEVYQSVSHLIAECGQCFGPGWVVFMELYKFHTPHKAINGAARRQKPQPDLMGIVFDAVPVHRFNAKLDPTPYRQRLTDVTTRIFHSEKLATPIAYRRSDGKWTDLALKFKTHPTHACDGFILRDLDAEWTPGAAKNGEVIKVKPSLTLDLEVVAQHAEQRATKLGGYLTVTYNGVLSDVGSGLTQAMLNTILATMDGEWPFGSRTYVGTIAEIECLGITPDGKLREPRFKSFRFDTAAEEHKGD</sequence>
<name>A0A7M2QLT3_9ZZZZ</name>
<reference evidence="1" key="1">
    <citation type="submission" date="2020-09" db="EMBL/GenBank/DDBJ databases">
        <authorList>
            <person name="Eze J.U."/>
            <person name="Rahube T.O."/>
        </authorList>
    </citation>
    <scope>NUCLEOTIDE SEQUENCE</scope>
</reference>
<evidence type="ECO:0000313" key="1">
    <source>
        <dbReference type="EMBL" id="QOV05524.1"/>
    </source>
</evidence>
<dbReference type="InterPro" id="IPR012340">
    <property type="entry name" value="NA-bd_OB-fold"/>
</dbReference>
<dbReference type="EMBL" id="MT993626">
    <property type="protein sequence ID" value="QOV05524.1"/>
    <property type="molecule type" value="Genomic_DNA"/>
</dbReference>
<dbReference type="SUPFAM" id="SSF50249">
    <property type="entry name" value="Nucleic acid-binding proteins"/>
    <property type="match status" value="1"/>
</dbReference>
<dbReference type="Gene3D" id="2.40.50.140">
    <property type="entry name" value="Nucleic acid-binding proteins"/>
    <property type="match status" value="1"/>
</dbReference>
<protein>
    <recommendedName>
        <fullName evidence="2">DNA ligase</fullName>
    </recommendedName>
</protein>
<proteinExistence type="predicted"/>